<dbReference type="EMBL" id="CP117449">
    <property type="protein sequence ID" value="WLH12006.1"/>
    <property type="molecule type" value="Genomic_DNA"/>
</dbReference>
<accession>A0ABY9G8P3</accession>
<protein>
    <submittedName>
        <fullName evidence="1">Uncharacterized protein</fullName>
    </submittedName>
</protein>
<reference evidence="1 2" key="1">
    <citation type="submission" date="2023-02" db="EMBL/GenBank/DDBJ databases">
        <title>Evolution of Hrp T3SS in non-pathogenic Pseudomonas fluorescens.</title>
        <authorList>
            <person name="Liao K."/>
            <person name="Wei H."/>
            <person name="Gu Y."/>
        </authorList>
    </citation>
    <scope>NUCLEOTIDE SEQUENCE [LARGE SCALE GENOMIC DNA]</scope>
    <source>
        <strain evidence="1 2">FP205</strain>
    </source>
</reference>
<dbReference type="Proteomes" id="UP001230339">
    <property type="component" value="Chromosome"/>
</dbReference>
<dbReference type="RefSeq" id="WP_305444778.1">
    <property type="nucleotide sequence ID" value="NZ_CP117449.1"/>
</dbReference>
<keyword evidence="2" id="KW-1185">Reference proteome</keyword>
<gene>
    <name evidence="1" type="ORF">PSH57_24745</name>
</gene>
<organism evidence="1 2">
    <name type="scientific">Pseudomonas hefeiensis</name>
    <dbReference type="NCBI Taxonomy" id="2738125"/>
    <lineage>
        <taxon>Bacteria</taxon>
        <taxon>Pseudomonadati</taxon>
        <taxon>Pseudomonadota</taxon>
        <taxon>Gammaproteobacteria</taxon>
        <taxon>Pseudomonadales</taxon>
        <taxon>Pseudomonadaceae</taxon>
        <taxon>Pseudomonas</taxon>
    </lineage>
</organism>
<evidence type="ECO:0000313" key="2">
    <source>
        <dbReference type="Proteomes" id="UP001230339"/>
    </source>
</evidence>
<proteinExistence type="predicted"/>
<name>A0ABY9G8P3_9PSED</name>
<sequence length="143" mass="16753">MLVNCLKLHQRGGRRFASGQDIVTFQNNMTRLHADDQAVLLHFGLDRQQLVAYVNEPANVQPLPPDSETILRHLQEQLARLDSISVQAKTIPSNNEHFYWFDYRFFLYFIDVFKADERYSDASAHIDEQTFFPSLESHCHRQD</sequence>
<evidence type="ECO:0000313" key="1">
    <source>
        <dbReference type="EMBL" id="WLH12006.1"/>
    </source>
</evidence>